<accession>R8BAF1</accession>
<dbReference type="GO" id="GO:0005777">
    <property type="term" value="C:peroxisome"/>
    <property type="evidence" value="ECO:0007669"/>
    <property type="project" value="TreeGrafter"/>
</dbReference>
<dbReference type="GeneID" id="19329037"/>
<dbReference type="OrthoDB" id="1696280at2759"/>
<proteinExistence type="predicted"/>
<dbReference type="GO" id="GO:0004165">
    <property type="term" value="F:delta(3)-delta(2)-enoyl-CoA isomerase activity"/>
    <property type="evidence" value="ECO:0007669"/>
    <property type="project" value="TreeGrafter"/>
</dbReference>
<evidence type="ECO:0000313" key="2">
    <source>
        <dbReference type="EMBL" id="EON96295.1"/>
    </source>
</evidence>
<dbReference type="eggNOG" id="ENOG502QS1J">
    <property type="taxonomic scope" value="Eukaryota"/>
</dbReference>
<reference evidence="3" key="1">
    <citation type="journal article" date="2013" name="Genome Announc.">
        <title>Draft genome sequence of the ascomycete Phaeoacremonium aleophilum strain UCR-PA7, a causal agent of the esca disease complex in grapevines.</title>
        <authorList>
            <person name="Blanco-Ulate B."/>
            <person name="Rolshausen P."/>
            <person name="Cantu D."/>
        </authorList>
    </citation>
    <scope>NUCLEOTIDE SEQUENCE [LARGE SCALE GENOMIC DNA]</scope>
    <source>
        <strain evidence="3">UCR-PA7</strain>
    </source>
</reference>
<dbReference type="RefSeq" id="XP_007918915.1">
    <property type="nucleotide sequence ID" value="XM_007920724.1"/>
</dbReference>
<dbReference type="Pfam" id="PF00378">
    <property type="entry name" value="ECH_1"/>
    <property type="match status" value="1"/>
</dbReference>
<feature type="region of interest" description="Disordered" evidence="1">
    <location>
        <begin position="233"/>
        <end position="261"/>
    </location>
</feature>
<dbReference type="PANTHER" id="PTHR11941:SF75">
    <property type="entry name" value="ENOYL-COA HYDRATASE_ISOMERASE FAMILY PROTEIN"/>
    <property type="match status" value="1"/>
</dbReference>
<dbReference type="InterPro" id="IPR001753">
    <property type="entry name" value="Enoyl-CoA_hydra/iso"/>
</dbReference>
<dbReference type="GO" id="GO:0006635">
    <property type="term" value="P:fatty acid beta-oxidation"/>
    <property type="evidence" value="ECO:0007669"/>
    <property type="project" value="TreeGrafter"/>
</dbReference>
<dbReference type="EMBL" id="KB933350">
    <property type="protein sequence ID" value="EON96295.1"/>
    <property type="molecule type" value="Genomic_DNA"/>
</dbReference>
<gene>
    <name evidence="2" type="ORF">UCRPA7_8205</name>
</gene>
<dbReference type="PANTHER" id="PTHR11941">
    <property type="entry name" value="ENOYL-COA HYDRATASE-RELATED"/>
    <property type="match status" value="1"/>
</dbReference>
<evidence type="ECO:0000256" key="1">
    <source>
        <dbReference type="SAM" id="MobiDB-lite"/>
    </source>
</evidence>
<dbReference type="InterPro" id="IPR029045">
    <property type="entry name" value="ClpP/crotonase-like_dom_sf"/>
</dbReference>
<name>R8BAF1_PHAM7</name>
<dbReference type="SUPFAM" id="SSF52096">
    <property type="entry name" value="ClpP/crotonase"/>
    <property type="match status" value="1"/>
</dbReference>
<dbReference type="HOGENOM" id="CLU_009834_3_1_1"/>
<dbReference type="CDD" id="cd06558">
    <property type="entry name" value="crotonase-like"/>
    <property type="match status" value="1"/>
</dbReference>
<dbReference type="KEGG" id="tmn:UCRPA7_8205"/>
<evidence type="ECO:0000313" key="3">
    <source>
        <dbReference type="Proteomes" id="UP000014074"/>
    </source>
</evidence>
<keyword evidence="2" id="KW-0413">Isomerase</keyword>
<protein>
    <submittedName>
        <fullName evidence="2">Putative enoyl-hydratase isomerase family protein</fullName>
    </submittedName>
</protein>
<keyword evidence="3" id="KW-1185">Reference proteome</keyword>
<dbReference type="Proteomes" id="UP000014074">
    <property type="component" value="Unassembled WGS sequence"/>
</dbReference>
<sequence length="273" mass="30047">MTALFTVPIPACDDHPGGTVVCSELAPAVYLLTFTSPPDNRLTTAFCQAMLTALDIVEFSYPPGVLVTTSGITKFYSNGLDLDHAQAVDGFWAHSLYRLFARFLTYPMPTVALINGHAFAGGLMMSMHHDYRVMNPAKGFVCLNELDFGAALKAPMSSIFRLKLSGHTYRSLVLEAKRFPGSAALEAGIVDVLGGADEALRLIKERDLTKKGKTGVYGLLKMEMYRESLEYLSPEGHDKSEARDRGLMEAEDERMERGRKAVEEWKVSGKAKL</sequence>
<dbReference type="Gene3D" id="3.90.226.10">
    <property type="entry name" value="2-enoyl-CoA Hydratase, Chain A, domain 1"/>
    <property type="match status" value="1"/>
</dbReference>
<organism evidence="2 3">
    <name type="scientific">Phaeoacremonium minimum (strain UCR-PA7)</name>
    <name type="common">Esca disease fungus</name>
    <name type="synonym">Togninia minima</name>
    <dbReference type="NCBI Taxonomy" id="1286976"/>
    <lineage>
        <taxon>Eukaryota</taxon>
        <taxon>Fungi</taxon>
        <taxon>Dikarya</taxon>
        <taxon>Ascomycota</taxon>
        <taxon>Pezizomycotina</taxon>
        <taxon>Sordariomycetes</taxon>
        <taxon>Sordariomycetidae</taxon>
        <taxon>Togniniales</taxon>
        <taxon>Togniniaceae</taxon>
        <taxon>Phaeoacremonium</taxon>
    </lineage>
</organism>
<dbReference type="AlphaFoldDB" id="R8BAF1"/>